<evidence type="ECO:0000256" key="1">
    <source>
        <dbReference type="SAM" id="Phobius"/>
    </source>
</evidence>
<evidence type="ECO:0008006" key="3">
    <source>
        <dbReference type="Google" id="ProtNLM"/>
    </source>
</evidence>
<dbReference type="EMBL" id="UINC01158548">
    <property type="protein sequence ID" value="SVD56149.1"/>
    <property type="molecule type" value="Genomic_DNA"/>
</dbReference>
<feature type="non-terminal residue" evidence="2">
    <location>
        <position position="74"/>
    </location>
</feature>
<keyword evidence="1" id="KW-0812">Transmembrane</keyword>
<keyword evidence="1" id="KW-0472">Membrane</keyword>
<gene>
    <name evidence="2" type="ORF">METZ01_LOCUS409003</name>
</gene>
<proteinExistence type="predicted"/>
<feature type="non-terminal residue" evidence="2">
    <location>
        <position position="1"/>
    </location>
</feature>
<dbReference type="AlphaFoldDB" id="A0A382WBU2"/>
<reference evidence="2" key="1">
    <citation type="submission" date="2018-05" db="EMBL/GenBank/DDBJ databases">
        <authorList>
            <person name="Lanie J.A."/>
            <person name="Ng W.-L."/>
            <person name="Kazmierczak K.M."/>
            <person name="Andrzejewski T.M."/>
            <person name="Davidsen T.M."/>
            <person name="Wayne K.J."/>
            <person name="Tettelin H."/>
            <person name="Glass J.I."/>
            <person name="Rusch D."/>
            <person name="Podicherti R."/>
            <person name="Tsui H.-C.T."/>
            <person name="Winkler M.E."/>
        </authorList>
    </citation>
    <scope>NUCLEOTIDE SEQUENCE</scope>
</reference>
<organism evidence="2">
    <name type="scientific">marine metagenome</name>
    <dbReference type="NCBI Taxonomy" id="408172"/>
    <lineage>
        <taxon>unclassified sequences</taxon>
        <taxon>metagenomes</taxon>
        <taxon>ecological metagenomes</taxon>
    </lineage>
</organism>
<name>A0A382WBU2_9ZZZZ</name>
<accession>A0A382WBU2</accession>
<sequence>VSTHHLGDVLFYGWIIVGAGFVVQLLNGGLLFHAFSAYVLPLQAEFGWSRTILASAFALVRLESGILGPAQGWL</sequence>
<protein>
    <recommendedName>
        <fullName evidence="3">Major facilitator superfamily (MFS) profile domain-containing protein</fullName>
    </recommendedName>
</protein>
<feature type="transmembrane region" description="Helical" evidence="1">
    <location>
        <begin position="12"/>
        <end position="40"/>
    </location>
</feature>
<keyword evidence="1" id="KW-1133">Transmembrane helix</keyword>
<evidence type="ECO:0000313" key="2">
    <source>
        <dbReference type="EMBL" id="SVD56149.1"/>
    </source>
</evidence>